<proteinExistence type="predicted"/>
<reference evidence="1" key="1">
    <citation type="journal article" date="2014" name="Nat. Commun.">
        <title>The tobacco genome sequence and its comparison with those of tomato and potato.</title>
        <authorList>
            <person name="Sierro N."/>
            <person name="Battey J.N."/>
            <person name="Ouadi S."/>
            <person name="Bakaher N."/>
            <person name="Bovet L."/>
            <person name="Willig A."/>
            <person name="Goepfert S."/>
            <person name="Peitsch M.C."/>
            <person name="Ivanov N.V."/>
        </authorList>
    </citation>
    <scope>NUCLEOTIDE SEQUENCE [LARGE SCALE GENOMIC DNA]</scope>
</reference>
<evidence type="ECO:0000313" key="2">
    <source>
        <dbReference type="RefSeq" id="XP_075080532.1"/>
    </source>
</evidence>
<protein>
    <submittedName>
        <fullName evidence="2">Uncharacterized protein LOC107781857</fullName>
    </submittedName>
</protein>
<dbReference type="Proteomes" id="UP000790787">
    <property type="component" value="Chromosome 11"/>
</dbReference>
<organism evidence="1 2">
    <name type="scientific">Nicotiana tabacum</name>
    <name type="common">Common tobacco</name>
    <dbReference type="NCBI Taxonomy" id="4097"/>
    <lineage>
        <taxon>Eukaryota</taxon>
        <taxon>Viridiplantae</taxon>
        <taxon>Streptophyta</taxon>
        <taxon>Embryophyta</taxon>
        <taxon>Tracheophyta</taxon>
        <taxon>Spermatophyta</taxon>
        <taxon>Magnoliopsida</taxon>
        <taxon>eudicotyledons</taxon>
        <taxon>Gunneridae</taxon>
        <taxon>Pentapetalae</taxon>
        <taxon>asterids</taxon>
        <taxon>lamiids</taxon>
        <taxon>Solanales</taxon>
        <taxon>Solanaceae</taxon>
        <taxon>Nicotianoideae</taxon>
        <taxon>Nicotianeae</taxon>
        <taxon>Nicotiana</taxon>
    </lineage>
</organism>
<reference evidence="2" key="2">
    <citation type="submission" date="2025-08" db="UniProtKB">
        <authorList>
            <consortium name="RefSeq"/>
        </authorList>
    </citation>
    <scope>IDENTIFICATION</scope>
    <source>
        <tissue evidence="2">Leaf</tissue>
    </source>
</reference>
<dbReference type="RefSeq" id="XP_075080532.1">
    <property type="nucleotide sequence ID" value="XM_075224431.1"/>
</dbReference>
<name>A0AC58S6B3_TOBAC</name>
<sequence>MDTGDQILWLMCLYWCRNHFRLKNIQRNKDLALSLSGDKYTSELFSGSSRQCLELMCMSRDAYVQLCQHFRHKGWLVDSKHISVEEKIAIFLTIIGHNERFVVIKRRFQHSSQTVHKYFHEVLEAMMKFAKEEISSTTSDSNLHIPSSHKKLRKVFKGAIGALDGTLVHAVIPVNQQIVYRGRRKGKCYQNVLAIWVAHDARVLTEIASNPNNGFPFPPPNKYYLCDAAYPNTRGFLAPYRNIRYWLGDYHRRRAINKEEKFNHAHAQLRNVIERAYRVLKARFPILDKMAPYSIDVQRDIVIACFAVHNFIRKEHLNDDLFNQYDLPQVIFEEEGELEQELDETSGPSWTAEDSQFMNNMREELAL</sequence>
<evidence type="ECO:0000313" key="1">
    <source>
        <dbReference type="Proteomes" id="UP000790787"/>
    </source>
</evidence>
<accession>A0AC58S6B3</accession>
<keyword evidence="1" id="KW-1185">Reference proteome</keyword>
<gene>
    <name evidence="2" type="primary">LOC107781857</name>
</gene>